<gene>
    <name evidence="12" type="ORF">CAOG_004228</name>
</gene>
<dbReference type="Gene3D" id="1.25.40.20">
    <property type="entry name" value="Ankyrin repeat-containing domain"/>
    <property type="match status" value="1"/>
</dbReference>
<evidence type="ECO:0000256" key="10">
    <source>
        <dbReference type="SAM" id="MobiDB-lite"/>
    </source>
</evidence>
<evidence type="ECO:0000256" key="7">
    <source>
        <dbReference type="ARBA" id="ARBA00049534"/>
    </source>
</evidence>
<dbReference type="Pfam" id="PF12796">
    <property type="entry name" value="Ank_2"/>
    <property type="match status" value="1"/>
</dbReference>
<dbReference type="Proteomes" id="UP000008743">
    <property type="component" value="Unassembled WGS sequence"/>
</dbReference>
<evidence type="ECO:0000259" key="11">
    <source>
        <dbReference type="Pfam" id="PF17959"/>
    </source>
</evidence>
<keyword evidence="5" id="KW-0378">Hydrolase</keyword>
<dbReference type="InterPro" id="IPR015868">
    <property type="entry name" value="Glutaminase"/>
</dbReference>
<evidence type="ECO:0000256" key="9">
    <source>
        <dbReference type="PROSITE-ProRule" id="PRU00023"/>
    </source>
</evidence>
<feature type="repeat" description="ANK" evidence="9">
    <location>
        <begin position="840"/>
        <end position="872"/>
    </location>
</feature>
<comment type="catalytic activity">
    <reaction evidence="7">
        <text>L-glutamine + H2O = L-glutamate + NH4(+)</text>
        <dbReference type="Rhea" id="RHEA:15889"/>
        <dbReference type="ChEBI" id="CHEBI:15377"/>
        <dbReference type="ChEBI" id="CHEBI:28938"/>
        <dbReference type="ChEBI" id="CHEBI:29985"/>
        <dbReference type="ChEBI" id="CHEBI:58359"/>
        <dbReference type="EC" id="3.5.1.2"/>
    </reaction>
</comment>
<evidence type="ECO:0000313" key="12">
    <source>
        <dbReference type="EMBL" id="KJE93435.1"/>
    </source>
</evidence>
<dbReference type="RefSeq" id="XP_004348053.2">
    <property type="nucleotide sequence ID" value="XM_004348003.2"/>
</dbReference>
<dbReference type="PROSITE" id="PS50088">
    <property type="entry name" value="ANK_REPEAT"/>
    <property type="match status" value="1"/>
</dbReference>
<dbReference type="Pfam" id="PF04960">
    <property type="entry name" value="Glutaminase"/>
    <property type="match status" value="1"/>
</dbReference>
<dbReference type="Pfam" id="PF17959">
    <property type="entry name" value="EF-hand_14"/>
    <property type="match status" value="1"/>
</dbReference>
<dbReference type="InterPro" id="IPR036770">
    <property type="entry name" value="Ankyrin_rpt-contain_sf"/>
</dbReference>
<keyword evidence="6 9" id="KW-0040">ANK repeat</keyword>
<dbReference type="eggNOG" id="KOG0506">
    <property type="taxonomic scope" value="Eukaryota"/>
</dbReference>
<dbReference type="PRINTS" id="PR01415">
    <property type="entry name" value="ANKYRIN"/>
</dbReference>
<dbReference type="EMBL" id="KE346365">
    <property type="protein sequence ID" value="KJE93435.1"/>
    <property type="molecule type" value="Genomic_DNA"/>
</dbReference>
<dbReference type="InParanoid" id="A0A0D2WPP3"/>
<proteinExistence type="inferred from homology"/>
<evidence type="ECO:0000256" key="1">
    <source>
        <dbReference type="ARBA" id="ARBA00011076"/>
    </source>
</evidence>
<comment type="similarity">
    <text evidence="1">Belongs to the glutaminase family.</text>
</comment>
<sequence length="920" mass="98779">MSTPKSRSSLVSGVGGGTTGGADVLTTASSSYPANLSLELGATAAQAASDADSDDTELTVVAAAAAHRPVQRTSSSSHSLATPSSLSSSYTLGSSLSAAPVSNGGSEADASLVPIQQRPRSPALFRKGSLAEPGAHPPQIYNGSQSQSSQSQSQAQSQSQTQMHMPTVPYKAHAPAAVKRAESVQGDDAVPTGLQTPSIVLNAPVESPLFVRREEHHASASAFQQPAQTALSSSSRAATSSLLTADVMAGELDAQEYIPSSSVSSDAESVARSSDDDGAESESDLSEGIISGSSLSDPALSSSPSVAAIGAPPGRGAALSSARGARRLDSSTGLPTVQTPVAANRQVSQLKAAMGAAASPAMSIDESFRRDQSNDSLINGDDRAADEDESEALARVSIGNMFKSFREPKLQKVSRSTFLAALASNGILEDDPRLQSVIASMRKFDDLMDYEQFSQAIWPEHRFLCEILQGNLAIPDFEYFRQEICDIFETTKRFTSGNVASYIPQLARVNPEQYAAAICTIDGQRFAVGDTKAEFCVQSCSKPISYALALEERGHDKVHQHVGREPSGVRFNELTLNHEHKPHNPMINSGAIMTCSLIQPEMDMADRFTYVVEKWTAMAGGGRIGFSNATYLSERQTADRNFALAYFMRENHGFPVEVEKNLTEILEFYFQCCSLECNVQTLSVIAGTLANGGICPITNEQVLRPETVRAVLSMMYSCGTYDFSGEFAFKIGIPAKSGVAGALMVVVPNIMGLCIWSPRLDKLGNSVRGIEFCKELCNRFNFHNFDESVHARGKIDPRLPKNHQRHRQMIELCFAASQGDLSAIRRALQKGGGLNECDYDGRTPLHLAASEGHTRVVKYLFQHGAHINPMDRWGNTPLDDAKREQRVDVVELLFDNGALTGAELMERHAQQQQVVPGGTQ</sequence>
<accession>A0A0D2WPP3</accession>
<evidence type="ECO:0000256" key="8">
    <source>
        <dbReference type="ARBA" id="ARBA00077251"/>
    </source>
</evidence>
<dbReference type="SMART" id="SM00248">
    <property type="entry name" value="ANK"/>
    <property type="match status" value="3"/>
</dbReference>
<protein>
    <recommendedName>
        <fullName evidence="3">glutaminase</fullName>
        <ecNumber evidence="3">3.5.1.2</ecNumber>
    </recommendedName>
    <alternativeName>
        <fullName evidence="8">L-glutamine amidohydrolase</fullName>
    </alternativeName>
</protein>
<evidence type="ECO:0000256" key="5">
    <source>
        <dbReference type="ARBA" id="ARBA00022801"/>
    </source>
</evidence>
<feature type="compositionally biased region" description="Low complexity" evidence="10">
    <location>
        <begin position="73"/>
        <end position="99"/>
    </location>
</feature>
<dbReference type="GO" id="GO:0004359">
    <property type="term" value="F:glutaminase activity"/>
    <property type="evidence" value="ECO:0007669"/>
    <property type="project" value="UniProtKB-EC"/>
</dbReference>
<feature type="domain" description="Glutaminase EF-hand" evidence="11">
    <location>
        <begin position="401"/>
        <end position="474"/>
    </location>
</feature>
<dbReference type="FunFam" id="3.40.710.10:FF:000008">
    <property type="entry name" value="Glutaminase, isoform E"/>
    <property type="match status" value="1"/>
</dbReference>
<feature type="compositionally biased region" description="Low complexity" evidence="10">
    <location>
        <begin position="286"/>
        <end position="323"/>
    </location>
</feature>
<dbReference type="EC" id="3.5.1.2" evidence="3"/>
<feature type="region of interest" description="Disordered" evidence="10">
    <location>
        <begin position="1"/>
        <end position="27"/>
    </location>
</feature>
<feature type="compositionally biased region" description="Acidic residues" evidence="10">
    <location>
        <begin position="276"/>
        <end position="285"/>
    </location>
</feature>
<feature type="compositionally biased region" description="Low complexity" evidence="10">
    <location>
        <begin position="260"/>
        <end position="272"/>
    </location>
</feature>
<dbReference type="Gene3D" id="1.10.238.210">
    <property type="match status" value="1"/>
</dbReference>
<dbReference type="NCBIfam" id="TIGR03814">
    <property type="entry name" value="Gln_ase"/>
    <property type="match status" value="1"/>
</dbReference>
<dbReference type="GO" id="GO:0006537">
    <property type="term" value="P:glutamate biosynthetic process"/>
    <property type="evidence" value="ECO:0007669"/>
    <property type="project" value="TreeGrafter"/>
</dbReference>
<feature type="region of interest" description="Disordered" evidence="10">
    <location>
        <begin position="67"/>
        <end position="195"/>
    </location>
</feature>
<dbReference type="SUPFAM" id="SSF48403">
    <property type="entry name" value="Ankyrin repeat"/>
    <property type="match status" value="1"/>
</dbReference>
<dbReference type="PROSITE" id="PS50297">
    <property type="entry name" value="ANK_REP_REGION"/>
    <property type="match status" value="1"/>
</dbReference>
<evidence type="ECO:0000256" key="3">
    <source>
        <dbReference type="ARBA" id="ARBA00012918"/>
    </source>
</evidence>
<evidence type="ECO:0000256" key="4">
    <source>
        <dbReference type="ARBA" id="ARBA00022737"/>
    </source>
</evidence>
<dbReference type="SUPFAM" id="SSF56601">
    <property type="entry name" value="beta-lactamase/transpeptidase-like"/>
    <property type="match status" value="1"/>
</dbReference>
<dbReference type="PANTHER" id="PTHR12544">
    <property type="entry name" value="GLUTAMINASE"/>
    <property type="match status" value="1"/>
</dbReference>
<dbReference type="PANTHER" id="PTHR12544:SF29">
    <property type="entry name" value="GLUTAMINASE"/>
    <property type="match status" value="1"/>
</dbReference>
<dbReference type="STRING" id="595528.A0A0D2WPP3"/>
<comment type="subunit">
    <text evidence="2">Homotetramer.</text>
</comment>
<keyword evidence="4" id="KW-0677">Repeat</keyword>
<feature type="compositionally biased region" description="Low complexity" evidence="10">
    <location>
        <begin position="144"/>
        <end position="160"/>
    </location>
</feature>
<feature type="region of interest" description="Disordered" evidence="10">
    <location>
        <begin position="258"/>
        <end position="342"/>
    </location>
</feature>
<dbReference type="PhylomeDB" id="A0A0D2WPP3"/>
<dbReference type="InterPro" id="IPR002110">
    <property type="entry name" value="Ankyrin_rpt"/>
</dbReference>
<dbReference type="InterPro" id="IPR041541">
    <property type="entry name" value="Glutaminase_EF-hand"/>
</dbReference>
<evidence type="ECO:0000256" key="6">
    <source>
        <dbReference type="ARBA" id="ARBA00023043"/>
    </source>
</evidence>
<dbReference type="AlphaFoldDB" id="A0A0D2WPP3"/>
<organism evidence="12 13">
    <name type="scientific">Capsaspora owczarzaki (strain ATCC 30864)</name>
    <dbReference type="NCBI Taxonomy" id="595528"/>
    <lineage>
        <taxon>Eukaryota</taxon>
        <taxon>Filasterea</taxon>
        <taxon>Capsaspora</taxon>
    </lineage>
</organism>
<dbReference type="HAMAP" id="MF_00313">
    <property type="entry name" value="Glutaminase"/>
    <property type="match status" value="1"/>
</dbReference>
<feature type="compositionally biased region" description="Polar residues" evidence="10">
    <location>
        <begin position="332"/>
        <end position="342"/>
    </location>
</feature>
<dbReference type="OrthoDB" id="9995210at2759"/>
<name>A0A0D2WPP3_CAPO3</name>
<evidence type="ECO:0000313" key="13">
    <source>
        <dbReference type="Proteomes" id="UP000008743"/>
    </source>
</evidence>
<reference evidence="13" key="1">
    <citation type="submission" date="2011-02" db="EMBL/GenBank/DDBJ databases">
        <title>The Genome Sequence of Capsaspora owczarzaki ATCC 30864.</title>
        <authorList>
            <person name="Russ C."/>
            <person name="Cuomo C."/>
            <person name="Burger G."/>
            <person name="Gray M.W."/>
            <person name="Holland P.W.H."/>
            <person name="King N."/>
            <person name="Lang F.B.F."/>
            <person name="Roger A.J."/>
            <person name="Ruiz-Trillo I."/>
            <person name="Young S.K."/>
            <person name="Zeng Q."/>
            <person name="Gargeya S."/>
            <person name="Alvarado L."/>
            <person name="Berlin A."/>
            <person name="Chapman S.B."/>
            <person name="Chen Z."/>
            <person name="Freedman E."/>
            <person name="Gellesch M."/>
            <person name="Goldberg J."/>
            <person name="Griggs A."/>
            <person name="Gujja S."/>
            <person name="Heilman E."/>
            <person name="Heiman D."/>
            <person name="Howarth C."/>
            <person name="Mehta T."/>
            <person name="Neiman D."/>
            <person name="Pearson M."/>
            <person name="Roberts A."/>
            <person name="Saif S."/>
            <person name="Shea T."/>
            <person name="Shenoy N."/>
            <person name="Sisk P."/>
            <person name="Stolte C."/>
            <person name="Sykes S."/>
            <person name="White J."/>
            <person name="Yandava C."/>
            <person name="Haas B."/>
            <person name="Nusbaum C."/>
            <person name="Birren B."/>
        </authorList>
    </citation>
    <scope>NUCLEOTIDE SEQUENCE</scope>
    <source>
        <strain evidence="13">ATCC 30864</strain>
    </source>
</reference>
<evidence type="ECO:0000256" key="2">
    <source>
        <dbReference type="ARBA" id="ARBA00011881"/>
    </source>
</evidence>
<dbReference type="InterPro" id="IPR012338">
    <property type="entry name" value="Beta-lactam/transpept-like"/>
</dbReference>
<dbReference type="GO" id="GO:0006543">
    <property type="term" value="P:L-glutamine catabolic process"/>
    <property type="evidence" value="ECO:0007669"/>
    <property type="project" value="TreeGrafter"/>
</dbReference>
<feature type="region of interest" description="Disordered" evidence="10">
    <location>
        <begin position="361"/>
        <end position="386"/>
    </location>
</feature>
<keyword evidence="13" id="KW-1185">Reference proteome</keyword>
<dbReference type="Gene3D" id="3.40.710.10">
    <property type="entry name" value="DD-peptidase/beta-lactamase superfamily"/>
    <property type="match status" value="1"/>
</dbReference>